<keyword evidence="1" id="KW-0233">DNA recombination</keyword>
<proteinExistence type="predicted"/>
<accession>A0ABT8M387</accession>
<sequence>MEGSTREVDVRPFNEYRPEFNENSISKATEDGRITPEDARVIREFIGTAQGEGLSPARIRALTSKLVSMRRYIPPYPGITYPQLMQGVGALRTGHYAQSTVQESLRVLKKFVRFLMEYGYTEITEAQLKKIRIENRYEIDLSPSDILTKEEVIRLIRACRNPRDRALIALTYESGGRISEVCDLRWKDLTLEETGIAITTRKGAKQEKRRYIRCVWCRPYVAEWLSNYPVQPVPDDAPVFVTEQLKSIRYGVYRHQFNRILERSGIEKKITLHDLRHARVTHLSAEGLSESVIKLMIWGNVGTSMLGRYQHLSNQDIDRQVHEMYGLADKNAAPDPMEPRQCPRCYLVNKPDATYCNRCAAPLTEEARTAFDSKTSKLELLFGEYTDEEMLEALKDARARKQGRLINR</sequence>
<dbReference type="Pfam" id="PF00589">
    <property type="entry name" value="Phage_integrase"/>
    <property type="match status" value="1"/>
</dbReference>
<evidence type="ECO:0000259" key="2">
    <source>
        <dbReference type="PROSITE" id="PS51898"/>
    </source>
</evidence>
<evidence type="ECO:0000313" key="3">
    <source>
        <dbReference type="EMBL" id="MDN7012791.1"/>
    </source>
</evidence>
<evidence type="ECO:0000313" key="4">
    <source>
        <dbReference type="Proteomes" id="UP001168423"/>
    </source>
</evidence>
<dbReference type="RefSeq" id="WP_301677380.1">
    <property type="nucleotide sequence ID" value="NZ_VCYI01000008.1"/>
</dbReference>
<comment type="caution">
    <text evidence="3">The sequence shown here is derived from an EMBL/GenBank/DDBJ whole genome shotgun (WGS) entry which is preliminary data.</text>
</comment>
<evidence type="ECO:0000256" key="1">
    <source>
        <dbReference type="ARBA" id="ARBA00023172"/>
    </source>
</evidence>
<gene>
    <name evidence="3" type="ORF">FGW20_07000</name>
</gene>
<dbReference type="Gene3D" id="1.10.443.10">
    <property type="entry name" value="Intergrase catalytic core"/>
    <property type="match status" value="1"/>
</dbReference>
<protein>
    <recommendedName>
        <fullName evidence="2">Tyr recombinase domain-containing protein</fullName>
    </recommendedName>
</protein>
<dbReference type="PANTHER" id="PTHR30349">
    <property type="entry name" value="PHAGE INTEGRASE-RELATED"/>
    <property type="match status" value="1"/>
</dbReference>
<name>A0ABT8M387_9EURY</name>
<dbReference type="CDD" id="cd00397">
    <property type="entry name" value="DNA_BRE_C"/>
    <property type="match status" value="1"/>
</dbReference>
<dbReference type="Proteomes" id="UP001168423">
    <property type="component" value="Unassembled WGS sequence"/>
</dbReference>
<dbReference type="PROSITE" id="PS51898">
    <property type="entry name" value="TYR_RECOMBINASE"/>
    <property type="match status" value="1"/>
</dbReference>
<dbReference type="InterPro" id="IPR002104">
    <property type="entry name" value="Integrase_catalytic"/>
</dbReference>
<organism evidence="3 4">
    <name type="scientific">Methanoculleus methanifontis</name>
    <dbReference type="NCBI Taxonomy" id="2584086"/>
    <lineage>
        <taxon>Archaea</taxon>
        <taxon>Methanobacteriati</taxon>
        <taxon>Methanobacteriota</taxon>
        <taxon>Stenosarchaea group</taxon>
        <taxon>Methanomicrobia</taxon>
        <taxon>Methanomicrobiales</taxon>
        <taxon>Methanomicrobiaceae</taxon>
        <taxon>Methanoculleus</taxon>
    </lineage>
</organism>
<dbReference type="InterPro" id="IPR050090">
    <property type="entry name" value="Tyrosine_recombinase_XerCD"/>
</dbReference>
<dbReference type="InterPro" id="IPR013762">
    <property type="entry name" value="Integrase-like_cat_sf"/>
</dbReference>
<reference evidence="3" key="1">
    <citation type="submission" date="2019-05" db="EMBL/GenBank/DDBJ databases">
        <title>Isolation and characterization of methanogens from the cold seep sediment at Four-Way Closure Ridge.</title>
        <authorList>
            <person name="You Y.-T."/>
            <person name="Chen S.-C."/>
            <person name="Zhang W.-L."/>
            <person name="Lai M.-C."/>
        </authorList>
    </citation>
    <scope>NUCLEOTIDE SEQUENCE</scope>
    <source>
        <strain evidence="3">FWC-SCC3</strain>
    </source>
</reference>
<dbReference type="PANTHER" id="PTHR30349:SF87">
    <property type="entry name" value="TRANSPOSASE A"/>
    <property type="match status" value="1"/>
</dbReference>
<dbReference type="InterPro" id="IPR011010">
    <property type="entry name" value="DNA_brk_join_enz"/>
</dbReference>
<keyword evidence="4" id="KW-1185">Reference proteome</keyword>
<dbReference type="EMBL" id="VCYI01000008">
    <property type="protein sequence ID" value="MDN7012791.1"/>
    <property type="molecule type" value="Genomic_DNA"/>
</dbReference>
<feature type="domain" description="Tyr recombinase" evidence="2">
    <location>
        <begin position="142"/>
        <end position="322"/>
    </location>
</feature>
<dbReference type="SUPFAM" id="SSF56349">
    <property type="entry name" value="DNA breaking-rejoining enzymes"/>
    <property type="match status" value="1"/>
</dbReference>